<keyword evidence="4" id="KW-0472">Membrane</keyword>
<keyword evidence="2 6" id="KW-0418">Kinase</keyword>
<keyword evidence="7" id="KW-1185">Reference proteome</keyword>
<evidence type="ECO:0000256" key="2">
    <source>
        <dbReference type="ARBA" id="ARBA00022777"/>
    </source>
</evidence>
<gene>
    <name evidence="6" type="ORF">ACFPRC_14180</name>
</gene>
<keyword evidence="4" id="KW-0812">Transmembrane</keyword>
<organism evidence="6 7">
    <name type="scientific">Streptomyces lienomycini</name>
    <dbReference type="NCBI Taxonomy" id="284035"/>
    <lineage>
        <taxon>Bacteria</taxon>
        <taxon>Bacillati</taxon>
        <taxon>Actinomycetota</taxon>
        <taxon>Actinomycetes</taxon>
        <taxon>Kitasatosporales</taxon>
        <taxon>Streptomycetaceae</taxon>
        <taxon>Streptomyces</taxon>
    </lineage>
</organism>
<evidence type="ECO:0000313" key="6">
    <source>
        <dbReference type="EMBL" id="MFC5016030.1"/>
    </source>
</evidence>
<comment type="caution">
    <text evidence="6">The sequence shown here is derived from an EMBL/GenBank/DDBJ whole genome shotgun (WGS) entry which is preliminary data.</text>
</comment>
<dbReference type="Proteomes" id="UP001595855">
    <property type="component" value="Unassembled WGS sequence"/>
</dbReference>
<dbReference type="EMBL" id="JBHSJO010000001">
    <property type="protein sequence ID" value="MFC5016030.1"/>
    <property type="molecule type" value="Genomic_DNA"/>
</dbReference>
<accession>A0ABV9WVG4</accession>
<protein>
    <submittedName>
        <fullName evidence="6">Sensor histidine kinase</fullName>
    </submittedName>
</protein>
<evidence type="ECO:0000256" key="1">
    <source>
        <dbReference type="ARBA" id="ARBA00022679"/>
    </source>
</evidence>
<name>A0ABV9WVG4_9ACTN</name>
<dbReference type="GO" id="GO:0016301">
    <property type="term" value="F:kinase activity"/>
    <property type="evidence" value="ECO:0007669"/>
    <property type="project" value="UniProtKB-KW"/>
</dbReference>
<dbReference type="RefSeq" id="WP_271319880.1">
    <property type="nucleotide sequence ID" value="NZ_BAAATN010000004.1"/>
</dbReference>
<feature type="domain" description="Signal transduction histidine kinase subgroup 3 dimerisation and phosphoacceptor" evidence="5">
    <location>
        <begin position="163"/>
        <end position="229"/>
    </location>
</feature>
<feature type="transmembrane region" description="Helical" evidence="4">
    <location>
        <begin position="122"/>
        <end position="139"/>
    </location>
</feature>
<dbReference type="PANTHER" id="PTHR24421:SF63">
    <property type="entry name" value="SENSOR HISTIDINE KINASE DESK"/>
    <property type="match status" value="1"/>
</dbReference>
<dbReference type="Pfam" id="PF07730">
    <property type="entry name" value="HisKA_3"/>
    <property type="match status" value="1"/>
</dbReference>
<dbReference type="InterPro" id="IPR011712">
    <property type="entry name" value="Sig_transdc_His_kin_sub3_dim/P"/>
</dbReference>
<dbReference type="PANTHER" id="PTHR24421">
    <property type="entry name" value="NITRATE/NITRITE SENSOR PROTEIN NARX-RELATED"/>
    <property type="match status" value="1"/>
</dbReference>
<dbReference type="InterPro" id="IPR036890">
    <property type="entry name" value="HATPase_C_sf"/>
</dbReference>
<keyword evidence="3" id="KW-0902">Two-component regulatory system</keyword>
<reference evidence="7" key="1">
    <citation type="journal article" date="2019" name="Int. J. Syst. Evol. Microbiol.">
        <title>The Global Catalogue of Microorganisms (GCM) 10K type strain sequencing project: providing services to taxonomists for standard genome sequencing and annotation.</title>
        <authorList>
            <consortium name="The Broad Institute Genomics Platform"/>
            <consortium name="The Broad Institute Genome Sequencing Center for Infectious Disease"/>
            <person name="Wu L."/>
            <person name="Ma J."/>
        </authorList>
    </citation>
    <scope>NUCLEOTIDE SEQUENCE [LARGE SCALE GENOMIC DNA]</scope>
    <source>
        <strain evidence="7">CGMCC 4.1542</strain>
    </source>
</reference>
<evidence type="ECO:0000256" key="3">
    <source>
        <dbReference type="ARBA" id="ARBA00023012"/>
    </source>
</evidence>
<dbReference type="CDD" id="cd16917">
    <property type="entry name" value="HATPase_UhpB-NarQ-NarX-like"/>
    <property type="match status" value="1"/>
</dbReference>
<keyword evidence="4" id="KW-1133">Transmembrane helix</keyword>
<dbReference type="InterPro" id="IPR050482">
    <property type="entry name" value="Sensor_HK_TwoCompSys"/>
</dbReference>
<evidence type="ECO:0000313" key="7">
    <source>
        <dbReference type="Proteomes" id="UP001595855"/>
    </source>
</evidence>
<sequence length="366" mass="38757">MVLFGFVLIAVLNVIGQDPAPWLLTACVASSAVLVTLQAVHSAPGTERLRERYGLWTLSLQAVLTYVPMLFVGSTWGGMGGFLAGSCLLLIAAPVCWVAFGTVVAVTGLAAVLEGTDWVDSSYLVVSTVLTGLIVYGLTRLSNLVTEVYQAREELAEMAVHRERLRFARDLHDLLGFGLSAITLKSELTIRLVATRPERAREELAAILQISRQALADVRSVARGYREMSLAAEAASAEDVLTAAEIDARIDLDCGPVSAQVGTVLATVIREGVTNVLRHSKAQHCVIEAGAVDGPGGGLIRLLLANDGADETRRTGFQDGGSGLGNLRTRVEEIGGTLTAGAAEEDWFRLVAEVPRVTTAQPPAAA</sequence>
<feature type="transmembrane region" description="Helical" evidence="4">
    <location>
        <begin position="82"/>
        <end position="110"/>
    </location>
</feature>
<dbReference type="Gene3D" id="3.30.565.10">
    <property type="entry name" value="Histidine kinase-like ATPase, C-terminal domain"/>
    <property type="match status" value="1"/>
</dbReference>
<evidence type="ECO:0000259" key="5">
    <source>
        <dbReference type="Pfam" id="PF07730"/>
    </source>
</evidence>
<feature type="transmembrane region" description="Helical" evidence="4">
    <location>
        <begin position="55"/>
        <end position="76"/>
    </location>
</feature>
<proteinExistence type="predicted"/>
<feature type="transmembrane region" description="Helical" evidence="4">
    <location>
        <begin position="26"/>
        <end position="43"/>
    </location>
</feature>
<dbReference type="Gene3D" id="1.20.5.1930">
    <property type="match status" value="1"/>
</dbReference>
<evidence type="ECO:0000256" key="4">
    <source>
        <dbReference type="SAM" id="Phobius"/>
    </source>
</evidence>
<keyword evidence="1" id="KW-0808">Transferase</keyword>